<organism evidence="1 2">
    <name type="scientific">Wuchereria bancrofti</name>
    <dbReference type="NCBI Taxonomy" id="6293"/>
    <lineage>
        <taxon>Eukaryota</taxon>
        <taxon>Metazoa</taxon>
        <taxon>Ecdysozoa</taxon>
        <taxon>Nematoda</taxon>
        <taxon>Chromadorea</taxon>
        <taxon>Rhabditida</taxon>
        <taxon>Spirurina</taxon>
        <taxon>Spiruromorpha</taxon>
        <taxon>Filarioidea</taxon>
        <taxon>Onchocercidae</taxon>
        <taxon>Wuchereria</taxon>
    </lineage>
</organism>
<name>J9EEZ9_WUCBA</name>
<dbReference type="EMBL" id="ADBV01010360">
    <property type="protein sequence ID" value="EJW75572.1"/>
    <property type="molecule type" value="Genomic_DNA"/>
</dbReference>
<proteinExistence type="predicted"/>
<accession>J9EEZ9</accession>
<reference evidence="2" key="1">
    <citation type="submission" date="2012-08" db="EMBL/GenBank/DDBJ databases">
        <title>The Genome Sequence of Wuchereria bancrofti.</title>
        <authorList>
            <person name="Nutman T.B."/>
            <person name="Fink D.L."/>
            <person name="Russ C."/>
            <person name="Young S."/>
            <person name="Zeng Q."/>
            <person name="Koehrsen M."/>
            <person name="Alvarado L."/>
            <person name="Berlin A."/>
            <person name="Chapman S.B."/>
            <person name="Chen Z."/>
            <person name="Freedman E."/>
            <person name="Gellesch M."/>
            <person name="Goldberg J."/>
            <person name="Griggs A."/>
            <person name="Gujja S."/>
            <person name="Heilman E.R."/>
            <person name="Heiman D."/>
            <person name="Hepburn T."/>
            <person name="Howarth C."/>
            <person name="Jen D."/>
            <person name="Larson L."/>
            <person name="Lewis B."/>
            <person name="Mehta T."/>
            <person name="Park D."/>
            <person name="Pearson M."/>
            <person name="Roberts A."/>
            <person name="Saif S."/>
            <person name="Shea T."/>
            <person name="Shenoy N."/>
            <person name="Sisk P."/>
            <person name="Stolte C."/>
            <person name="Sykes S."/>
            <person name="Walk T."/>
            <person name="White J."/>
            <person name="Yandava C."/>
            <person name="Haas B."/>
            <person name="Henn M.R."/>
            <person name="Nusbaum C."/>
            <person name="Birren B."/>
        </authorList>
    </citation>
    <scope>NUCLEOTIDE SEQUENCE [LARGE SCALE GENOMIC DNA]</scope>
    <source>
        <strain evidence="2">NA</strain>
    </source>
</reference>
<feature type="non-terminal residue" evidence="1">
    <location>
        <position position="1"/>
    </location>
</feature>
<feature type="non-terminal residue" evidence="1">
    <location>
        <position position="61"/>
    </location>
</feature>
<sequence>AEPHASGTIPAHGFNCCLLTWRRAPEINNWKDMKSTSLLMITEFEGSDDPNINEHTVTRIK</sequence>
<dbReference type="AlphaFoldDB" id="J9EEZ9"/>
<gene>
    <name evidence="1" type="ORF">WUBG_13520</name>
</gene>
<evidence type="ECO:0000313" key="2">
    <source>
        <dbReference type="Proteomes" id="UP000004810"/>
    </source>
</evidence>
<protein>
    <submittedName>
        <fullName evidence="1">Uncharacterized protein</fullName>
    </submittedName>
</protein>
<evidence type="ECO:0000313" key="1">
    <source>
        <dbReference type="EMBL" id="EJW75572.1"/>
    </source>
</evidence>
<comment type="caution">
    <text evidence="1">The sequence shown here is derived from an EMBL/GenBank/DDBJ whole genome shotgun (WGS) entry which is preliminary data.</text>
</comment>
<dbReference type="Proteomes" id="UP000004810">
    <property type="component" value="Unassembled WGS sequence"/>
</dbReference>